<organism evidence="9 10">
    <name type="scientific">Salegentibacter mishustinae</name>
    <dbReference type="NCBI Taxonomy" id="270918"/>
    <lineage>
        <taxon>Bacteria</taxon>
        <taxon>Pseudomonadati</taxon>
        <taxon>Bacteroidota</taxon>
        <taxon>Flavobacteriia</taxon>
        <taxon>Flavobacteriales</taxon>
        <taxon>Flavobacteriaceae</taxon>
        <taxon>Salegentibacter</taxon>
    </lineage>
</organism>
<evidence type="ECO:0000259" key="8">
    <source>
        <dbReference type="SMART" id="SM00752"/>
    </source>
</evidence>
<dbReference type="GO" id="GO:0012505">
    <property type="term" value="C:endomembrane system"/>
    <property type="evidence" value="ECO:0007669"/>
    <property type="project" value="UniProtKB-SubCell"/>
</dbReference>
<dbReference type="RefSeq" id="WP_057482766.1">
    <property type="nucleotide sequence ID" value="NZ_BMWR01000005.1"/>
</dbReference>
<dbReference type="InterPro" id="IPR011020">
    <property type="entry name" value="HTTM-like"/>
</dbReference>
<dbReference type="AlphaFoldDB" id="A0A0Q9Z6D5"/>
<feature type="transmembrane region" description="Helical" evidence="7">
    <location>
        <begin position="20"/>
        <end position="39"/>
    </location>
</feature>
<evidence type="ECO:0000256" key="4">
    <source>
        <dbReference type="ARBA" id="ARBA00023136"/>
    </source>
</evidence>
<reference evidence="9" key="1">
    <citation type="submission" date="2015-10" db="EMBL/GenBank/DDBJ databases">
        <title>Draft genome sequence of Salegentibacter mishustinae KCTC 12263.</title>
        <authorList>
            <person name="Lin W."/>
            <person name="Zheng Q."/>
        </authorList>
    </citation>
    <scope>NUCLEOTIDE SEQUENCE [LARGE SCALE GENOMIC DNA]</scope>
    <source>
        <strain evidence="9">KCTC 12263</strain>
    </source>
</reference>
<dbReference type="GO" id="GO:0008488">
    <property type="term" value="F:gamma-glutamyl carboxylase activity"/>
    <property type="evidence" value="ECO:0007669"/>
    <property type="project" value="InterPro"/>
</dbReference>
<feature type="transmembrane region" description="Helical" evidence="7">
    <location>
        <begin position="230"/>
        <end position="262"/>
    </location>
</feature>
<feature type="transmembrane region" description="Helical" evidence="7">
    <location>
        <begin position="67"/>
        <end position="83"/>
    </location>
</feature>
<protein>
    <recommendedName>
        <fullName evidence="8">HTTM-like domain-containing protein</fullName>
    </recommendedName>
</protein>
<name>A0A0Q9Z6D5_9FLAO</name>
<keyword evidence="4 7" id="KW-0472">Membrane</keyword>
<feature type="transmembrane region" description="Helical" evidence="7">
    <location>
        <begin position="293"/>
        <end position="313"/>
    </location>
</feature>
<dbReference type="InterPro" id="IPR007782">
    <property type="entry name" value="VKG_COase"/>
</dbReference>
<keyword evidence="10" id="KW-1185">Reference proteome</keyword>
<dbReference type="InterPro" id="IPR053935">
    <property type="entry name" value="VKGC_lumenal_dom"/>
</dbReference>
<dbReference type="Proteomes" id="UP000051643">
    <property type="component" value="Unassembled WGS sequence"/>
</dbReference>
<evidence type="ECO:0000256" key="1">
    <source>
        <dbReference type="ARBA" id="ARBA00004127"/>
    </source>
</evidence>
<comment type="caution">
    <text evidence="9">The sequence shown here is derived from an EMBL/GenBank/DDBJ whole genome shotgun (WGS) entry which is preliminary data.</text>
</comment>
<keyword evidence="5" id="KW-1015">Disulfide bond</keyword>
<evidence type="ECO:0000256" key="3">
    <source>
        <dbReference type="ARBA" id="ARBA00022989"/>
    </source>
</evidence>
<keyword evidence="6" id="KW-0456">Lyase</keyword>
<keyword evidence="2 7" id="KW-0812">Transmembrane</keyword>
<evidence type="ECO:0000256" key="2">
    <source>
        <dbReference type="ARBA" id="ARBA00022692"/>
    </source>
</evidence>
<dbReference type="PANTHER" id="PTHR12639:SF7">
    <property type="entry name" value="HTTM DOMAIN-CONTAINING PROTEIN"/>
    <property type="match status" value="1"/>
</dbReference>
<feature type="domain" description="HTTM-like" evidence="8">
    <location>
        <begin position="7"/>
        <end position="266"/>
    </location>
</feature>
<evidence type="ECO:0000256" key="7">
    <source>
        <dbReference type="SAM" id="Phobius"/>
    </source>
</evidence>
<comment type="subcellular location">
    <subcellularLocation>
        <location evidence="1">Endomembrane system</location>
        <topology evidence="1">Multi-pass membrane protein</topology>
    </subcellularLocation>
</comment>
<dbReference type="Pfam" id="PF05090">
    <property type="entry name" value="HTTM"/>
    <property type="match status" value="1"/>
</dbReference>
<feature type="transmembrane region" description="Helical" evidence="7">
    <location>
        <begin position="149"/>
        <end position="167"/>
    </location>
</feature>
<dbReference type="Pfam" id="PF22777">
    <property type="entry name" value="VKGC_lumenal_dom"/>
    <property type="match status" value="1"/>
</dbReference>
<evidence type="ECO:0000256" key="5">
    <source>
        <dbReference type="ARBA" id="ARBA00023157"/>
    </source>
</evidence>
<dbReference type="PANTHER" id="PTHR12639">
    <property type="entry name" value="VITAMIN K-DEPENDENT GAMMA-CARBOXYLASE"/>
    <property type="match status" value="1"/>
</dbReference>
<keyword evidence="3 7" id="KW-1133">Transmembrane helix</keyword>
<dbReference type="STRING" id="270918.APR42_10040"/>
<gene>
    <name evidence="9" type="ORF">APR42_10040</name>
</gene>
<dbReference type="SMART" id="SM00752">
    <property type="entry name" value="HTTM"/>
    <property type="match status" value="1"/>
</dbReference>
<sequence>MLNKWLFKQVDNSALIAFRIIFGLLITIEAVGAIFTGWIRRTLIEPDFTFNFIGFEFLQPLPGNGMLFYYGLMGLFGIFVMLGFKYRFSIFCYTIMWASVYLMQKSSYNNHYYLLMLLCGIMFFLPAHRYLSIDAWKNPEFRKIAMPQWVWLFIVLQLWIVYTYASVAKLYPDWLDGTLPAMLMRGKADYWLVGEILQQTWVRYVITYFGLIFDLLIIPALLWKRTRMPAFILAIFFHLFNSFIFHIGIFPYLSLAFCLFFFPSEKINKYILRNKKPHYDKGEIIVPSYKKPLIVVLALWFVIQIGLPLRHWFFKDNVLWTEEGHRLSWRMMLRSRSGKTTFKVVEKGTTDTIHVNKARYLTRKQMRSVTSKPDMMWQFAQHLKEDYAEKGKDVQVFVKSKISINGRPYEPFIDPKVDLAAEKWHHFKHHDWILPSKLD</sequence>
<feature type="transmembrane region" description="Helical" evidence="7">
    <location>
        <begin position="201"/>
        <end position="223"/>
    </location>
</feature>
<evidence type="ECO:0000313" key="9">
    <source>
        <dbReference type="EMBL" id="KRG27417.1"/>
    </source>
</evidence>
<dbReference type="InterPro" id="IPR053934">
    <property type="entry name" value="HTTM_dom"/>
</dbReference>
<accession>A0A0Q9Z6D5</accession>
<evidence type="ECO:0000313" key="10">
    <source>
        <dbReference type="Proteomes" id="UP000051643"/>
    </source>
</evidence>
<dbReference type="OrthoDB" id="341137at2"/>
<dbReference type="EMBL" id="LKTP01000035">
    <property type="protein sequence ID" value="KRG27417.1"/>
    <property type="molecule type" value="Genomic_DNA"/>
</dbReference>
<evidence type="ECO:0000256" key="6">
    <source>
        <dbReference type="ARBA" id="ARBA00023239"/>
    </source>
</evidence>
<feature type="transmembrane region" description="Helical" evidence="7">
    <location>
        <begin position="110"/>
        <end position="128"/>
    </location>
</feature>
<dbReference type="GO" id="GO:0019842">
    <property type="term" value="F:vitamin binding"/>
    <property type="evidence" value="ECO:0007669"/>
    <property type="project" value="TreeGrafter"/>
</dbReference>
<proteinExistence type="predicted"/>